<comment type="similarity">
    <text evidence="1">Belongs to the RNR ribonuclease family.</text>
</comment>
<dbReference type="FunFam" id="2.40.50.700:FF:000002">
    <property type="entry name" value="Cell wall biogenesis protein"/>
    <property type="match status" value="1"/>
</dbReference>
<dbReference type="GO" id="GO:0000932">
    <property type="term" value="C:P-body"/>
    <property type="evidence" value="ECO:0007669"/>
    <property type="project" value="TreeGrafter"/>
</dbReference>
<name>A8QDH7_MALGO</name>
<dbReference type="RefSeq" id="XP_001728646.1">
    <property type="nucleotide sequence ID" value="XM_001728594.1"/>
</dbReference>
<evidence type="ECO:0000256" key="2">
    <source>
        <dbReference type="SAM" id="MobiDB-lite"/>
    </source>
</evidence>
<dbReference type="InterPro" id="IPR012340">
    <property type="entry name" value="NA-bd_OB-fold"/>
</dbReference>
<evidence type="ECO:0000259" key="3">
    <source>
        <dbReference type="SMART" id="SM00955"/>
    </source>
</evidence>
<protein>
    <recommendedName>
        <fullName evidence="3">RNB domain-containing protein</fullName>
    </recommendedName>
</protein>
<dbReference type="GO" id="GO:0006402">
    <property type="term" value="P:mRNA catabolic process"/>
    <property type="evidence" value="ECO:0007669"/>
    <property type="project" value="TreeGrafter"/>
</dbReference>
<feature type="region of interest" description="Disordered" evidence="2">
    <location>
        <begin position="178"/>
        <end position="206"/>
    </location>
</feature>
<dbReference type="STRING" id="425265.A8QDH7"/>
<feature type="region of interest" description="Disordered" evidence="2">
    <location>
        <begin position="379"/>
        <end position="407"/>
    </location>
</feature>
<dbReference type="PANTHER" id="PTHR23355">
    <property type="entry name" value="RIBONUCLEASE"/>
    <property type="match status" value="1"/>
</dbReference>
<dbReference type="InParanoid" id="A8QDH7"/>
<dbReference type="VEuPathDB" id="FungiDB:MGL_4207"/>
<dbReference type="InterPro" id="IPR041505">
    <property type="entry name" value="Dis3_CSD2"/>
</dbReference>
<evidence type="ECO:0000256" key="1">
    <source>
        <dbReference type="ARBA" id="ARBA00005785"/>
    </source>
</evidence>
<feature type="region of interest" description="Disordered" evidence="2">
    <location>
        <begin position="1"/>
        <end position="22"/>
    </location>
</feature>
<dbReference type="InterPro" id="IPR050180">
    <property type="entry name" value="RNR_Ribonuclease"/>
</dbReference>
<feature type="region of interest" description="Disordered" evidence="2">
    <location>
        <begin position="51"/>
        <end position="89"/>
    </location>
</feature>
<dbReference type="EMBL" id="AAYY01000022">
    <property type="protein sequence ID" value="EDP41432.1"/>
    <property type="molecule type" value="Genomic_DNA"/>
</dbReference>
<dbReference type="Gene3D" id="2.40.50.700">
    <property type="match status" value="1"/>
</dbReference>
<dbReference type="OrthoDB" id="372421at2759"/>
<dbReference type="Pfam" id="PF00773">
    <property type="entry name" value="RNB"/>
    <property type="match status" value="1"/>
</dbReference>
<dbReference type="InterPro" id="IPR041093">
    <property type="entry name" value="Dis3l2-like_C"/>
</dbReference>
<dbReference type="GO" id="GO:0003723">
    <property type="term" value="F:RNA binding"/>
    <property type="evidence" value="ECO:0007669"/>
    <property type="project" value="InterPro"/>
</dbReference>
<dbReference type="Pfam" id="PF17849">
    <property type="entry name" value="OB_Dis3"/>
    <property type="match status" value="1"/>
</dbReference>
<feature type="compositionally biased region" description="Polar residues" evidence="2">
    <location>
        <begin position="58"/>
        <end position="69"/>
    </location>
</feature>
<dbReference type="Gene3D" id="2.40.50.690">
    <property type="match status" value="1"/>
</dbReference>
<dbReference type="SUPFAM" id="SSF50249">
    <property type="entry name" value="Nucleic acid-binding proteins"/>
    <property type="match status" value="2"/>
</dbReference>
<dbReference type="PANTHER" id="PTHR23355:SF9">
    <property type="entry name" value="DIS3-LIKE EXONUCLEASE 2"/>
    <property type="match status" value="1"/>
</dbReference>
<dbReference type="OMA" id="SIKRWPV"/>
<dbReference type="Proteomes" id="UP000008837">
    <property type="component" value="Unassembled WGS sequence"/>
</dbReference>
<evidence type="ECO:0000313" key="5">
    <source>
        <dbReference type="Proteomes" id="UP000008837"/>
    </source>
</evidence>
<evidence type="ECO:0000313" key="4">
    <source>
        <dbReference type="EMBL" id="EDP41432.1"/>
    </source>
</evidence>
<dbReference type="InterPro" id="IPR001900">
    <property type="entry name" value="RNase_II/R"/>
</dbReference>
<dbReference type="GO" id="GO:0000175">
    <property type="term" value="F:3'-5'-RNA exonuclease activity"/>
    <property type="evidence" value="ECO:0007669"/>
    <property type="project" value="TreeGrafter"/>
</dbReference>
<dbReference type="Gene3D" id="2.40.50.140">
    <property type="entry name" value="Nucleic acid-binding proteins"/>
    <property type="match status" value="1"/>
</dbReference>
<sequence length="1014" mass="111071">MLQPHFPISAESSQPHQYRGPLHNAAFHGSSLSGSWIPHLDADSSLRSNFTFPPRPLQESSIHAHQSPPQLAHPISVPTSKRADAQSAENVQAQLASQQLSSELSPEFLMAGGGLVNLTTLGLGGAWNESDDKGIDTIATPRSAQRHTRSSSASSAMMHRSSMDNLLSGLPQAQAQLAALHRSRQQIGPNSHGRSTSHGRSASMGSNAGVPRRALFGSYLPQTSLPLLLLTGKLVVGILRVNKRNRSDAWVSTEVLEHDIFISGSKDRNRALEGDIVAVELLNPQEVWQTKRDKVDKKKRKEEHNASGNWSVLTARGAGRRADKARDDIEVEGAQLKLIQDEEESENKAPLLAGHVVAIVERMPGQIFPGTLALLRPSSAATKEKQQAERGEDDDVTPGTPGTPRPKIVWFRPSDKRVPLIAIPADQAPDDFWIDGHQEKYSRCLFVACIKRWPITSLHPFGSLVDRLGPIGSLEAESQALVRSHCHSIVAPISEPALRCVPTESSLITDTEAKLRRSFCGFTVVGQGPCEVALSVDPGEQDTVVVGVHVADITHFLSSGSALDRESLRRGASVHLVQHSYEMLPSSLLHIVAFQKGRKSLAKSVIFTLRKNCVVDMWMGRSIIHVSHETNLLELEHALQGGKTPIPITTELLGAALEFARQLRSDRISRGALCLPRSRLEFDLDEQQRPTCVRCECDSNSNASLLLNELCIRTNTAVAHRLAAGFESNALLLRQDAPLERALEELSTNLGALGVPKDQVNITTLPAALAALPSSFQSVGAALVENALSPSKFFTPALVDVTKFAHYSLGEPVYTHFTSPLQRYSNICVHRQLDAILDDKVTGTLRGDIFTKLAHQCNVKEQAALAAEMQSTHLYLCQWLKNESKEGIMKRRALVMALSETSVDVLVPSLLVEKRVYLDCLPLDEAKWDPSSQSLMLTWSKGIHSIAWFGHAIDDAQCMKVWETEKERQTKETSTAPVCQQQRIMTLTEVDVFILSDMDKSPPILKVVIANPCA</sequence>
<feature type="domain" description="RNB" evidence="3">
    <location>
        <begin position="516"/>
        <end position="839"/>
    </location>
</feature>
<organism evidence="4 5">
    <name type="scientific">Malassezia globosa (strain ATCC MYA-4612 / CBS 7966)</name>
    <name type="common">Dandruff-associated fungus</name>
    <dbReference type="NCBI Taxonomy" id="425265"/>
    <lineage>
        <taxon>Eukaryota</taxon>
        <taxon>Fungi</taxon>
        <taxon>Dikarya</taxon>
        <taxon>Basidiomycota</taxon>
        <taxon>Ustilaginomycotina</taxon>
        <taxon>Malasseziomycetes</taxon>
        <taxon>Malasseziales</taxon>
        <taxon>Malasseziaceae</taxon>
        <taxon>Malassezia</taxon>
    </lineage>
</organism>
<dbReference type="SMART" id="SM00955">
    <property type="entry name" value="RNB"/>
    <property type="match status" value="1"/>
</dbReference>
<keyword evidence="5" id="KW-1185">Reference proteome</keyword>
<dbReference type="AlphaFoldDB" id="A8QDH7"/>
<feature type="compositionally biased region" description="Polar residues" evidence="2">
    <location>
        <begin position="187"/>
        <end position="206"/>
    </location>
</feature>
<accession>A8QDH7</accession>
<reference evidence="4 5" key="1">
    <citation type="journal article" date="2007" name="Proc. Natl. Acad. Sci. U.S.A.">
        <title>Dandruff-associated Malassezia genomes reveal convergent and divergent virulence traits shared with plant and human fungal pathogens.</title>
        <authorList>
            <person name="Xu J."/>
            <person name="Saunders C.W."/>
            <person name="Hu P."/>
            <person name="Grant R.A."/>
            <person name="Boekhout T."/>
            <person name="Kuramae E.E."/>
            <person name="Kronstad J.W."/>
            <person name="Deangelis Y.M."/>
            <person name="Reeder N.L."/>
            <person name="Johnstone K.R."/>
            <person name="Leland M."/>
            <person name="Fieno A.M."/>
            <person name="Begley W.M."/>
            <person name="Sun Y."/>
            <person name="Lacey M.P."/>
            <person name="Chaudhary T."/>
            <person name="Keough T."/>
            <person name="Chu L."/>
            <person name="Sears R."/>
            <person name="Yuan B."/>
            <person name="Dawson T.L.Jr."/>
        </authorList>
    </citation>
    <scope>NUCLEOTIDE SEQUENCE [LARGE SCALE GENOMIC DNA]</scope>
    <source>
        <strain evidence="5">ATCC MYA-4612 / CBS 7966</strain>
    </source>
</reference>
<dbReference type="GeneID" id="5852964"/>
<dbReference type="KEGG" id="mgl:MGL_4207"/>
<dbReference type="Pfam" id="PF17877">
    <property type="entry name" value="Dis3l2_C_term"/>
    <property type="match status" value="1"/>
</dbReference>
<comment type="caution">
    <text evidence="4">The sequence shown here is derived from an EMBL/GenBank/DDBJ whole genome shotgun (WGS) entry which is preliminary data.</text>
</comment>
<proteinExistence type="inferred from homology"/>
<gene>
    <name evidence="4" type="ORF">MGL_4207</name>
</gene>